<dbReference type="Pfam" id="PF11253">
    <property type="entry name" value="DUF3052"/>
    <property type="match status" value="1"/>
</dbReference>
<name>A0A6J6WUN7_9ZZZZ</name>
<dbReference type="InterPro" id="IPR021412">
    <property type="entry name" value="DUF3052"/>
</dbReference>
<accession>A0A6J6WUN7</accession>
<gene>
    <name evidence="1" type="ORF">UFOPK2928_01140</name>
</gene>
<protein>
    <submittedName>
        <fullName evidence="1">Unannotated protein</fullName>
    </submittedName>
</protein>
<dbReference type="AlphaFoldDB" id="A0A6J6WUN7"/>
<evidence type="ECO:0000313" key="1">
    <source>
        <dbReference type="EMBL" id="CAB4786974.1"/>
    </source>
</evidence>
<organism evidence="1">
    <name type="scientific">freshwater metagenome</name>
    <dbReference type="NCBI Taxonomy" id="449393"/>
    <lineage>
        <taxon>unclassified sequences</taxon>
        <taxon>metagenomes</taxon>
        <taxon>ecological metagenomes</taxon>
    </lineage>
</organism>
<sequence length="164" mass="17864">MGLFSRLRHSRAKSGEISSHKTLVKGPMFRWTYPVAKGMGFAQGEIVLEVGYDTDCDEALRKEIATITGSKFVEGSATEVVDAVILWWRDGDGDLVDELMDGLTYLSETGPIWVLTPKVGRDGHVEPSDIQDAAPIAGLSQTSTLVVANDWTATRLVARKAGKR</sequence>
<proteinExistence type="predicted"/>
<reference evidence="1" key="1">
    <citation type="submission" date="2020-05" db="EMBL/GenBank/DDBJ databases">
        <authorList>
            <person name="Chiriac C."/>
            <person name="Salcher M."/>
            <person name="Ghai R."/>
            <person name="Kavagutti S V."/>
        </authorList>
    </citation>
    <scope>NUCLEOTIDE SEQUENCE</scope>
</reference>
<dbReference type="EMBL" id="CAEZZY010000156">
    <property type="protein sequence ID" value="CAB4786974.1"/>
    <property type="molecule type" value="Genomic_DNA"/>
</dbReference>